<evidence type="ECO:0000256" key="1">
    <source>
        <dbReference type="SAM" id="SignalP"/>
    </source>
</evidence>
<evidence type="ECO:0000313" key="3">
    <source>
        <dbReference type="Proteomes" id="UP000708208"/>
    </source>
</evidence>
<feature type="chain" id="PRO_5035275153" evidence="1">
    <location>
        <begin position="26"/>
        <end position="157"/>
    </location>
</feature>
<name>A0A8J2J3Y5_9HEXA</name>
<keyword evidence="1" id="KW-0732">Signal</keyword>
<protein>
    <submittedName>
        <fullName evidence="2">Uncharacterized protein</fullName>
    </submittedName>
</protein>
<dbReference type="AlphaFoldDB" id="A0A8J2J3Y5"/>
<dbReference type="Proteomes" id="UP000708208">
    <property type="component" value="Unassembled WGS sequence"/>
</dbReference>
<keyword evidence="3" id="KW-1185">Reference proteome</keyword>
<accession>A0A8J2J3Y5</accession>
<organism evidence="2 3">
    <name type="scientific">Allacma fusca</name>
    <dbReference type="NCBI Taxonomy" id="39272"/>
    <lineage>
        <taxon>Eukaryota</taxon>
        <taxon>Metazoa</taxon>
        <taxon>Ecdysozoa</taxon>
        <taxon>Arthropoda</taxon>
        <taxon>Hexapoda</taxon>
        <taxon>Collembola</taxon>
        <taxon>Symphypleona</taxon>
        <taxon>Sminthuridae</taxon>
        <taxon>Allacma</taxon>
    </lineage>
</organism>
<gene>
    <name evidence="2" type="ORF">AFUS01_LOCUS1645</name>
</gene>
<evidence type="ECO:0000313" key="2">
    <source>
        <dbReference type="EMBL" id="CAG7666023.1"/>
    </source>
</evidence>
<proteinExistence type="predicted"/>
<comment type="caution">
    <text evidence="2">The sequence shown here is derived from an EMBL/GenBank/DDBJ whole genome shotgun (WGS) entry which is preliminary data.</text>
</comment>
<feature type="signal peptide" evidence="1">
    <location>
        <begin position="1"/>
        <end position="25"/>
    </location>
</feature>
<sequence>MSGKIAFVLLCAVFTTLMFVEDITAHDNHVIPCDKHCPGHNFKCLSCCEYHKFKGGTLIIDNIIQSSTFLTLASNWKPPRHPIFSKTIMQRKLAFALLLVAFTTLMVVEEAAARDAHVNPCDNHCPGNNFYCLECCKAHKYTGGAAACHGSKCMCRI</sequence>
<dbReference type="EMBL" id="CAJVCH010009143">
    <property type="protein sequence ID" value="CAG7666023.1"/>
    <property type="molecule type" value="Genomic_DNA"/>
</dbReference>
<reference evidence="2" key="1">
    <citation type="submission" date="2021-06" db="EMBL/GenBank/DDBJ databases">
        <authorList>
            <person name="Hodson N. C."/>
            <person name="Mongue J. A."/>
            <person name="Jaron S. K."/>
        </authorList>
    </citation>
    <scope>NUCLEOTIDE SEQUENCE</scope>
</reference>